<reference evidence="1" key="1">
    <citation type="submission" date="2021-02" db="EMBL/GenBank/DDBJ databases">
        <title>Rhodobacter shimadae sp. nov., an aerobic anoxygenic phototrophic bacterium isolated from a hot spring.</title>
        <authorList>
            <person name="Muramatsu S."/>
            <person name="Haruta S."/>
            <person name="Hirose S."/>
            <person name="Hanada S."/>
        </authorList>
    </citation>
    <scope>NUCLEOTIDE SEQUENCE</scope>
    <source>
        <strain evidence="1">N10</strain>
    </source>
</reference>
<dbReference type="KEGG" id="nsm:JO391_12360"/>
<dbReference type="AlphaFoldDB" id="A0A8G1EEZ7"/>
<dbReference type="Proteomes" id="UP000826300">
    <property type="component" value="Chromosome"/>
</dbReference>
<organism evidence="1 2">
    <name type="scientific">Neotabrizicola shimadae</name>
    <dbReference type="NCBI Taxonomy" id="2807096"/>
    <lineage>
        <taxon>Bacteria</taxon>
        <taxon>Pseudomonadati</taxon>
        <taxon>Pseudomonadota</taxon>
        <taxon>Alphaproteobacteria</taxon>
        <taxon>Rhodobacterales</taxon>
        <taxon>Paracoccaceae</taxon>
        <taxon>Neotabrizicola</taxon>
    </lineage>
</organism>
<dbReference type="SUPFAM" id="SSF51120">
    <property type="entry name" value="beta-Roll"/>
    <property type="match status" value="1"/>
</dbReference>
<dbReference type="Pfam" id="PF00353">
    <property type="entry name" value="HemolysinCabind"/>
    <property type="match status" value="1"/>
</dbReference>
<gene>
    <name evidence="1" type="ORF">JO391_12360</name>
</gene>
<protein>
    <submittedName>
        <fullName evidence="1">Calcium-binding protein</fullName>
    </submittedName>
</protein>
<dbReference type="GO" id="GO:0005509">
    <property type="term" value="F:calcium ion binding"/>
    <property type="evidence" value="ECO:0007669"/>
    <property type="project" value="InterPro"/>
</dbReference>
<evidence type="ECO:0000313" key="2">
    <source>
        <dbReference type="Proteomes" id="UP000826300"/>
    </source>
</evidence>
<dbReference type="Gene3D" id="2.150.10.10">
    <property type="entry name" value="Serralysin-like metalloprotease, C-terminal"/>
    <property type="match status" value="1"/>
</dbReference>
<evidence type="ECO:0000313" key="1">
    <source>
        <dbReference type="EMBL" id="QYZ71953.1"/>
    </source>
</evidence>
<sequence length="146" mass="14200">MNGNAGVNRIEGLGGNDTILAGAGSDVVLGGLGQDEITLGTGADRVAYASSTEGGDTVTDFNVAADTFQFAAAGFAGLVAGSSLGVTGQFVSNASGTADGAMAQVVYDNDDGLLFWDADGTGSGSAVLIATLSNLAGLTAADFLIV</sequence>
<proteinExistence type="predicted"/>
<keyword evidence="2" id="KW-1185">Reference proteome</keyword>
<accession>A0A8G1EEZ7</accession>
<name>A0A8G1EEZ7_9RHOB</name>
<dbReference type="InterPro" id="IPR011049">
    <property type="entry name" value="Serralysin-like_metalloprot_C"/>
</dbReference>
<dbReference type="PRINTS" id="PR00313">
    <property type="entry name" value="CABNDNGRPT"/>
</dbReference>
<dbReference type="InterPro" id="IPR001343">
    <property type="entry name" value="Hemolysn_Ca-bd"/>
</dbReference>
<dbReference type="EMBL" id="CP069370">
    <property type="protein sequence ID" value="QYZ71953.1"/>
    <property type="molecule type" value="Genomic_DNA"/>
</dbReference>